<evidence type="ECO:0000313" key="1">
    <source>
        <dbReference type="EMBL" id="EKE26711.1"/>
    </source>
</evidence>
<dbReference type="AlphaFoldDB" id="K2F6K6"/>
<proteinExistence type="predicted"/>
<protein>
    <recommendedName>
        <fullName evidence="2">ParB/Sulfiredoxin domain-containing protein</fullName>
    </recommendedName>
</protein>
<reference evidence="1" key="1">
    <citation type="journal article" date="2012" name="Science">
        <title>Fermentation, hydrogen, and sulfur metabolism in multiple uncultivated bacterial phyla.</title>
        <authorList>
            <person name="Wrighton K.C."/>
            <person name="Thomas B.C."/>
            <person name="Sharon I."/>
            <person name="Miller C.S."/>
            <person name="Castelle C.J."/>
            <person name="VerBerkmoes N.C."/>
            <person name="Wilkins M.J."/>
            <person name="Hettich R.L."/>
            <person name="Lipton M.S."/>
            <person name="Williams K.H."/>
            <person name="Long P.E."/>
            <person name="Banfield J.F."/>
        </authorList>
    </citation>
    <scope>NUCLEOTIDE SEQUENCE [LARGE SCALE GENOMIC DNA]</scope>
</reference>
<evidence type="ECO:0008006" key="2">
    <source>
        <dbReference type="Google" id="ProtNLM"/>
    </source>
</evidence>
<name>K2F6K6_9BACT</name>
<gene>
    <name evidence="1" type="ORF">ACD_4C00185G0004</name>
</gene>
<sequence>MNKDTRIEKIQEIINQNNVYWKQEIPWKDKLESFDVYQVPLEYLIYNKYNWRILSRTKSLETQNYLINSETKEWKELIEKLLWESKIDRNKKTLESISKMWQEKVWIITKDWIIIDWNRRAMLLNKAWKSHFKAIILPVTLDQAPNDIEELETTFQMWEDWKVDYNPIEKYLKAEWLQKRGIPIEKIAQWMWKSDTEVISLIDVMATMHEYLEFFNYNWIFTQLDWREDPLINLTKWLRNFYSRESWKWFDWYEKEDVDDLKFIAFDYIRVKYEWKEFRLLAEWQKWNHLFWDAEIWRNFCDEHNQVIQEIKDNESEIDIKSSNLESHLNDRDNRFKELAHDSMRENLEKHHTRIGYRNSQDEPIKLTNKALDAIKSINPKSRTLADIRVVQQVEEINKLTTKMLQEKSPEKILDQIIDLLDTLHIDKNKIENCDDIMCKLKEINTKAFDLKKKLWG</sequence>
<dbReference type="EMBL" id="AMFJ01000701">
    <property type="protein sequence ID" value="EKE26711.1"/>
    <property type="molecule type" value="Genomic_DNA"/>
</dbReference>
<accession>K2F6K6</accession>
<organism evidence="1">
    <name type="scientific">uncultured bacterium</name>
    <name type="common">gcode 4</name>
    <dbReference type="NCBI Taxonomy" id="1234023"/>
    <lineage>
        <taxon>Bacteria</taxon>
        <taxon>environmental samples</taxon>
    </lineage>
</organism>
<comment type="caution">
    <text evidence="1">The sequence shown here is derived from an EMBL/GenBank/DDBJ whole genome shotgun (WGS) entry which is preliminary data.</text>
</comment>